<evidence type="ECO:0000313" key="3">
    <source>
        <dbReference type="Proteomes" id="UP000775547"/>
    </source>
</evidence>
<keyword evidence="1" id="KW-1133">Transmembrane helix</keyword>
<dbReference type="Proteomes" id="UP000775547">
    <property type="component" value="Unassembled WGS sequence"/>
</dbReference>
<feature type="transmembrane region" description="Helical" evidence="1">
    <location>
        <begin position="41"/>
        <end position="63"/>
    </location>
</feature>
<name>A0A9P7G4B0_9AGAR</name>
<proteinExistence type="predicted"/>
<dbReference type="OrthoDB" id="2560085at2759"/>
<evidence type="ECO:0000313" key="2">
    <source>
        <dbReference type="EMBL" id="KAG5640570.1"/>
    </source>
</evidence>
<accession>A0A9P7G4B0</accession>
<evidence type="ECO:0000256" key="1">
    <source>
        <dbReference type="SAM" id="Phobius"/>
    </source>
</evidence>
<reference evidence="2" key="2">
    <citation type="submission" date="2021-10" db="EMBL/GenBank/DDBJ databases">
        <title>Phylogenomics reveals ancestral predisposition of the termite-cultivated fungus Termitomyces towards a domesticated lifestyle.</title>
        <authorList>
            <person name="Auxier B."/>
            <person name="Grum-Grzhimaylo A."/>
            <person name="Cardenas M.E."/>
            <person name="Lodge J.D."/>
            <person name="Laessoe T."/>
            <person name="Pedersen O."/>
            <person name="Smith M.E."/>
            <person name="Kuyper T.W."/>
            <person name="Franco-Molano E.A."/>
            <person name="Baroni T.J."/>
            <person name="Aanen D.K."/>
        </authorList>
    </citation>
    <scope>NUCLEOTIDE SEQUENCE</scope>
    <source>
        <strain evidence="2">AP01</strain>
        <tissue evidence="2">Mycelium</tissue>
    </source>
</reference>
<keyword evidence="1" id="KW-0472">Membrane</keyword>
<organism evidence="2 3">
    <name type="scientific">Asterophora parasitica</name>
    <dbReference type="NCBI Taxonomy" id="117018"/>
    <lineage>
        <taxon>Eukaryota</taxon>
        <taxon>Fungi</taxon>
        <taxon>Dikarya</taxon>
        <taxon>Basidiomycota</taxon>
        <taxon>Agaricomycotina</taxon>
        <taxon>Agaricomycetes</taxon>
        <taxon>Agaricomycetidae</taxon>
        <taxon>Agaricales</taxon>
        <taxon>Tricholomatineae</taxon>
        <taxon>Lyophyllaceae</taxon>
        <taxon>Asterophora</taxon>
    </lineage>
</organism>
<reference evidence="2" key="1">
    <citation type="submission" date="2020-07" db="EMBL/GenBank/DDBJ databases">
        <authorList>
            <person name="Nieuwenhuis M."/>
            <person name="Van De Peppel L.J.J."/>
        </authorList>
    </citation>
    <scope>NUCLEOTIDE SEQUENCE</scope>
    <source>
        <strain evidence="2">AP01</strain>
        <tissue evidence="2">Mycelium</tissue>
    </source>
</reference>
<feature type="transmembrane region" description="Helical" evidence="1">
    <location>
        <begin position="104"/>
        <end position="126"/>
    </location>
</feature>
<comment type="caution">
    <text evidence="2">The sequence shown here is derived from an EMBL/GenBank/DDBJ whole genome shotgun (WGS) entry which is preliminary data.</text>
</comment>
<feature type="non-terminal residue" evidence="2">
    <location>
        <position position="1"/>
    </location>
</feature>
<dbReference type="AlphaFoldDB" id="A0A9P7G4B0"/>
<feature type="transmembrane region" description="Helical" evidence="1">
    <location>
        <begin position="6"/>
        <end position="29"/>
    </location>
</feature>
<keyword evidence="3" id="KW-1185">Reference proteome</keyword>
<dbReference type="EMBL" id="JABCKV010000634">
    <property type="protein sequence ID" value="KAG5640570.1"/>
    <property type="molecule type" value="Genomic_DNA"/>
</dbReference>
<protein>
    <submittedName>
        <fullName evidence="2">Uncharacterized protein</fullName>
    </submittedName>
</protein>
<gene>
    <name evidence="2" type="ORF">DXG03_008057</name>
</gene>
<keyword evidence="1" id="KW-0812">Transmembrane</keyword>
<sequence>VLKSGIVLTVVGAFIAVLCSIFIGVIFFARAYAAHSFHAQSLFLFVCSVWLLATLIPFTYFFATRSAQVSASIGGIKLPEAIVKATEKALGSTSVYKDIPYLKLVAIIPWITFLSTVVAAVVLLVAGSVRQTSAVPAVPAAPQEIRTDDGGKGKAETTAV</sequence>